<dbReference type="InterPro" id="IPR012340">
    <property type="entry name" value="NA-bd_OB-fold"/>
</dbReference>
<keyword evidence="5" id="KW-0328">Glycosyltransferase</keyword>
<keyword evidence="9" id="KW-0133">Cell shape</keyword>
<organism evidence="21">
    <name type="scientific">Vecturithrix granuli</name>
    <dbReference type="NCBI Taxonomy" id="1499967"/>
    <lineage>
        <taxon>Bacteria</taxon>
        <taxon>Candidatus Moduliflexota</taxon>
        <taxon>Candidatus Vecturitrichia</taxon>
        <taxon>Candidatus Vecturitrichales</taxon>
        <taxon>Candidatus Vecturitrichaceae</taxon>
        <taxon>Candidatus Vecturithrix</taxon>
    </lineage>
</organism>
<comment type="subcellular location">
    <subcellularLocation>
        <location evidence="1">Membrane</location>
    </subcellularLocation>
</comment>
<evidence type="ECO:0000256" key="6">
    <source>
        <dbReference type="ARBA" id="ARBA00022679"/>
    </source>
</evidence>
<evidence type="ECO:0000256" key="2">
    <source>
        <dbReference type="ARBA" id="ARBA00004752"/>
    </source>
</evidence>
<comment type="catalytic activity">
    <reaction evidence="16">
        <text>[GlcNAc-(1-&gt;4)-Mur2Ac(oyl-L-Ala-gamma-D-Glu-L-Lys-D-Ala-D-Ala)](n)-di-trans,octa-cis-undecaprenyl diphosphate + beta-D-GlcNAc-(1-&gt;4)-Mur2Ac(oyl-L-Ala-gamma-D-Glu-L-Lys-D-Ala-D-Ala)-di-trans,octa-cis-undecaprenyl diphosphate = [GlcNAc-(1-&gt;4)-Mur2Ac(oyl-L-Ala-gamma-D-Glu-L-Lys-D-Ala-D-Ala)](n+1)-di-trans,octa-cis-undecaprenyl diphosphate + di-trans,octa-cis-undecaprenyl diphosphate + H(+)</text>
        <dbReference type="Rhea" id="RHEA:23708"/>
        <dbReference type="Rhea" id="RHEA-COMP:9602"/>
        <dbReference type="Rhea" id="RHEA-COMP:9603"/>
        <dbReference type="ChEBI" id="CHEBI:15378"/>
        <dbReference type="ChEBI" id="CHEBI:58405"/>
        <dbReference type="ChEBI" id="CHEBI:60033"/>
        <dbReference type="ChEBI" id="CHEBI:78435"/>
        <dbReference type="EC" id="2.4.99.28"/>
    </reaction>
</comment>
<dbReference type="FunFam" id="1.10.3810.10:FF:000003">
    <property type="entry name" value="Penicillin-binding protein 1a"/>
    <property type="match status" value="1"/>
</dbReference>
<dbReference type="EC" id="2.4.99.28" evidence="15"/>
<comment type="pathway">
    <text evidence="2">Cell wall biogenesis; peptidoglycan biosynthesis.</text>
</comment>
<feature type="coiled-coil region" evidence="17">
    <location>
        <begin position="177"/>
        <end position="204"/>
    </location>
</feature>
<evidence type="ECO:0000256" key="17">
    <source>
        <dbReference type="SAM" id="Coils"/>
    </source>
</evidence>
<evidence type="ECO:0000256" key="4">
    <source>
        <dbReference type="ARBA" id="ARBA00022670"/>
    </source>
</evidence>
<sequence>MKTKDDFSEHAHLQPSASTPPPRRSLVRKLLRLVWGMCIASLVVRAISGGGGGGFLYPIYTELPDIARLKKFRPSLVTKVYDRHNELIGEFFIEKRALIAYEELPQNFVNALLAIEDKRFFDHFGLDLIRFGKAVLTNIQEMRFAEGASTITQQLTRLLFLSREKKVVRKIKEMMLAIQIEQKYRTLEQSKEKAKQKILELYANQYYWGHGAYGLRTATKIYFGKEVEELNLSECAMLAGLIQRPSAFSPIDHPELAKKRQKIVLTRMVAEGFITPEEADQAYQQPFEKKELPERQVNKAPYFVEHVRQYLEERYGRSVYQDGLQVYTTLDLHLNEMAEKDLQKGLRTIQRRHGFKLIDAEKTPEELQEKLQYITEDEWKNPPQVDDVLHAVVTEVSSKQINVRLGDYTGVIPAKGFEWTQKNPTTMFKPGNIILVDIDHIDEEKKTLTLTLNIEPLLEGAFLAIDPKNGHILAMVGGYDFKRSKFNRAVQALRQPGSSFKPFVYLTALEHGFTPGTIIVDEPVEFLIDRQTGKTWSPKNFSGNHKGPMTLRQALEDSTNVIAAKLIDQVGPHAVIETARRLGIHTYLNPYPSLALGGSEVYLLDLVSAYGAFANRGYLVEPVFVTKVLDRDGNVLEANVPRARQVVAEEDTYILVSMMEGVVQRGTAAAAKKLGRPLAGKTGTTNDSTDALFVGFSPSLVSGVWVGYDENRKPIGSRETGGRAALPIWIDFMEDALKDTPIEDFPVPAGVSFVQIDPETGLLTAPQCGEPFTEVFKKGTEPREYCYQFRRGASRF</sequence>
<evidence type="ECO:0000256" key="13">
    <source>
        <dbReference type="ARBA" id="ARBA00023268"/>
    </source>
</evidence>
<dbReference type="STRING" id="1499967.U27_02196"/>
<keyword evidence="6" id="KW-0808">Transferase</keyword>
<keyword evidence="7 19" id="KW-0812">Transmembrane</keyword>
<evidence type="ECO:0000256" key="14">
    <source>
        <dbReference type="ARBA" id="ARBA00023316"/>
    </source>
</evidence>
<dbReference type="GO" id="GO:0071555">
    <property type="term" value="P:cell wall organization"/>
    <property type="evidence" value="ECO:0007669"/>
    <property type="project" value="UniProtKB-KW"/>
</dbReference>
<dbReference type="GO" id="GO:0008658">
    <property type="term" value="F:penicillin binding"/>
    <property type="evidence" value="ECO:0007669"/>
    <property type="project" value="InterPro"/>
</dbReference>
<dbReference type="InterPro" id="IPR050396">
    <property type="entry name" value="Glycosyltr_51/Transpeptidase"/>
</dbReference>
<evidence type="ECO:0000256" key="9">
    <source>
        <dbReference type="ARBA" id="ARBA00022960"/>
    </source>
</evidence>
<keyword evidence="8" id="KW-0378">Hydrolase</keyword>
<evidence type="ECO:0000313" key="22">
    <source>
        <dbReference type="Proteomes" id="UP000030661"/>
    </source>
</evidence>
<dbReference type="GO" id="GO:0003676">
    <property type="term" value="F:nucleic acid binding"/>
    <property type="evidence" value="ECO:0007669"/>
    <property type="project" value="InterPro"/>
</dbReference>
<evidence type="ECO:0000259" key="20">
    <source>
        <dbReference type="PROSITE" id="PS50126"/>
    </source>
</evidence>
<dbReference type="GO" id="GO:0030288">
    <property type="term" value="C:outer membrane-bounded periplasmic space"/>
    <property type="evidence" value="ECO:0007669"/>
    <property type="project" value="TreeGrafter"/>
</dbReference>
<feature type="compositionally biased region" description="Basic and acidic residues" evidence="18">
    <location>
        <begin position="1"/>
        <end position="12"/>
    </location>
</feature>
<dbReference type="InterPro" id="IPR001264">
    <property type="entry name" value="Glyco_trans_51"/>
</dbReference>
<dbReference type="PANTHER" id="PTHR32282">
    <property type="entry name" value="BINDING PROTEIN TRANSPEPTIDASE, PUTATIVE-RELATED"/>
    <property type="match status" value="1"/>
</dbReference>
<evidence type="ECO:0000256" key="7">
    <source>
        <dbReference type="ARBA" id="ARBA00022692"/>
    </source>
</evidence>
<feature type="region of interest" description="Disordered" evidence="18">
    <location>
        <begin position="1"/>
        <end position="23"/>
    </location>
</feature>
<evidence type="ECO:0000256" key="18">
    <source>
        <dbReference type="SAM" id="MobiDB-lite"/>
    </source>
</evidence>
<dbReference type="PANTHER" id="PTHR32282:SF27">
    <property type="entry name" value="PENICILLIN-BINDING PROTEIN 1A"/>
    <property type="match status" value="1"/>
</dbReference>
<dbReference type="Pfam" id="PF00905">
    <property type="entry name" value="Transpeptidase"/>
    <property type="match status" value="1"/>
</dbReference>
<keyword evidence="4" id="KW-0645">Protease</keyword>
<dbReference type="GO" id="GO:0006508">
    <property type="term" value="P:proteolysis"/>
    <property type="evidence" value="ECO:0007669"/>
    <property type="project" value="UniProtKB-KW"/>
</dbReference>
<keyword evidence="3" id="KW-0121">Carboxypeptidase</keyword>
<evidence type="ECO:0000256" key="19">
    <source>
        <dbReference type="SAM" id="Phobius"/>
    </source>
</evidence>
<proteinExistence type="predicted"/>
<evidence type="ECO:0000256" key="11">
    <source>
        <dbReference type="ARBA" id="ARBA00022989"/>
    </source>
</evidence>
<evidence type="ECO:0000313" key="21">
    <source>
        <dbReference type="EMBL" id="GAK55364.1"/>
    </source>
</evidence>
<dbReference type="SUPFAM" id="SSF56601">
    <property type="entry name" value="beta-lactamase/transpeptidase-like"/>
    <property type="match status" value="1"/>
</dbReference>
<dbReference type="GO" id="GO:0016020">
    <property type="term" value="C:membrane"/>
    <property type="evidence" value="ECO:0007669"/>
    <property type="project" value="UniProtKB-SubCell"/>
</dbReference>
<gene>
    <name evidence="21" type="ORF">U27_02196</name>
</gene>
<evidence type="ECO:0000256" key="8">
    <source>
        <dbReference type="ARBA" id="ARBA00022801"/>
    </source>
</evidence>
<dbReference type="Pfam" id="PF00912">
    <property type="entry name" value="Transgly"/>
    <property type="match status" value="1"/>
</dbReference>
<dbReference type="GO" id="GO:0008955">
    <property type="term" value="F:peptidoglycan glycosyltransferase activity"/>
    <property type="evidence" value="ECO:0007669"/>
    <property type="project" value="UniProtKB-EC"/>
</dbReference>
<dbReference type="SUPFAM" id="SSF50249">
    <property type="entry name" value="Nucleic acid-binding proteins"/>
    <property type="match status" value="1"/>
</dbReference>
<dbReference type="InterPro" id="IPR003029">
    <property type="entry name" value="S1_domain"/>
</dbReference>
<evidence type="ECO:0000256" key="10">
    <source>
        <dbReference type="ARBA" id="ARBA00022984"/>
    </source>
</evidence>
<evidence type="ECO:0000256" key="1">
    <source>
        <dbReference type="ARBA" id="ARBA00004370"/>
    </source>
</evidence>
<dbReference type="AlphaFoldDB" id="A0A0S6WAF7"/>
<dbReference type="InterPro" id="IPR036950">
    <property type="entry name" value="PBP_transglycosylase"/>
</dbReference>
<evidence type="ECO:0000256" key="15">
    <source>
        <dbReference type="ARBA" id="ARBA00044770"/>
    </source>
</evidence>
<keyword evidence="10" id="KW-0573">Peptidoglycan synthesis</keyword>
<dbReference type="Pfam" id="PF00575">
    <property type="entry name" value="S1"/>
    <property type="match status" value="1"/>
</dbReference>
<dbReference type="eggNOG" id="COG5009">
    <property type="taxonomic scope" value="Bacteria"/>
</dbReference>
<dbReference type="SMART" id="SM00316">
    <property type="entry name" value="S1"/>
    <property type="match status" value="1"/>
</dbReference>
<feature type="domain" description="S1 motif" evidence="20">
    <location>
        <begin position="386"/>
        <end position="453"/>
    </location>
</feature>
<dbReference type="Gene3D" id="1.10.3810.10">
    <property type="entry name" value="Biosynthetic peptidoglycan transglycosylase-like"/>
    <property type="match status" value="1"/>
</dbReference>
<dbReference type="EMBL" id="DF820463">
    <property type="protein sequence ID" value="GAK55364.1"/>
    <property type="molecule type" value="Genomic_DNA"/>
</dbReference>
<dbReference type="InterPro" id="IPR012338">
    <property type="entry name" value="Beta-lactam/transpept-like"/>
</dbReference>
<evidence type="ECO:0000256" key="3">
    <source>
        <dbReference type="ARBA" id="ARBA00022645"/>
    </source>
</evidence>
<protein>
    <recommendedName>
        <fullName evidence="15">peptidoglycan glycosyltransferase</fullName>
        <ecNumber evidence="15">2.4.99.28</ecNumber>
    </recommendedName>
</protein>
<dbReference type="PROSITE" id="PS50126">
    <property type="entry name" value="S1"/>
    <property type="match status" value="1"/>
</dbReference>
<evidence type="ECO:0000256" key="5">
    <source>
        <dbReference type="ARBA" id="ARBA00022676"/>
    </source>
</evidence>
<dbReference type="SUPFAM" id="SSF53955">
    <property type="entry name" value="Lysozyme-like"/>
    <property type="match status" value="1"/>
</dbReference>
<dbReference type="GO" id="GO:0009252">
    <property type="term" value="P:peptidoglycan biosynthetic process"/>
    <property type="evidence" value="ECO:0007669"/>
    <property type="project" value="UniProtKB-KW"/>
</dbReference>
<name>A0A0S6WAF7_VECG1</name>
<dbReference type="InterPro" id="IPR001460">
    <property type="entry name" value="PCN-bd_Tpept"/>
</dbReference>
<dbReference type="NCBIfam" id="TIGR02074">
    <property type="entry name" value="PBP_1a_fam"/>
    <property type="match status" value="1"/>
</dbReference>
<dbReference type="InterPro" id="IPR023346">
    <property type="entry name" value="Lysozyme-like_dom_sf"/>
</dbReference>
<accession>A0A0S6WAF7</accession>
<keyword evidence="22" id="KW-1185">Reference proteome</keyword>
<keyword evidence="13" id="KW-0511">Multifunctional enzyme</keyword>
<keyword evidence="17" id="KW-0175">Coiled coil</keyword>
<dbReference type="Gene3D" id="3.40.710.10">
    <property type="entry name" value="DD-peptidase/beta-lactamase superfamily"/>
    <property type="match status" value="2"/>
</dbReference>
<dbReference type="HOGENOM" id="CLU_006354_2_4_0"/>
<keyword evidence="11 19" id="KW-1133">Transmembrane helix</keyword>
<keyword evidence="12 19" id="KW-0472">Membrane</keyword>
<evidence type="ECO:0000256" key="16">
    <source>
        <dbReference type="ARBA" id="ARBA00049902"/>
    </source>
</evidence>
<feature type="transmembrane region" description="Helical" evidence="19">
    <location>
        <begin position="33"/>
        <end position="60"/>
    </location>
</feature>
<reference evidence="21" key="1">
    <citation type="journal article" date="2015" name="PeerJ">
        <title>First genomic representation of candidate bacterial phylum KSB3 points to enhanced environmental sensing as a trigger of wastewater bulking.</title>
        <authorList>
            <person name="Sekiguchi Y."/>
            <person name="Ohashi A."/>
            <person name="Parks D.H."/>
            <person name="Yamauchi T."/>
            <person name="Tyson G.W."/>
            <person name="Hugenholtz P."/>
        </authorList>
    </citation>
    <scope>NUCLEOTIDE SEQUENCE [LARGE SCALE GENOMIC DNA]</scope>
</reference>
<dbReference type="Proteomes" id="UP000030661">
    <property type="component" value="Unassembled WGS sequence"/>
</dbReference>
<dbReference type="GO" id="GO:0004180">
    <property type="term" value="F:carboxypeptidase activity"/>
    <property type="evidence" value="ECO:0007669"/>
    <property type="project" value="UniProtKB-KW"/>
</dbReference>
<evidence type="ECO:0000256" key="12">
    <source>
        <dbReference type="ARBA" id="ARBA00023136"/>
    </source>
</evidence>
<dbReference type="GO" id="GO:0008360">
    <property type="term" value="P:regulation of cell shape"/>
    <property type="evidence" value="ECO:0007669"/>
    <property type="project" value="UniProtKB-KW"/>
</dbReference>
<keyword evidence="14" id="KW-0961">Cell wall biogenesis/degradation</keyword>